<protein>
    <submittedName>
        <fullName evidence="2">Sulfotransferase family 2 domain-containing protein</fullName>
    </submittedName>
</protein>
<organism evidence="2 3">
    <name type="scientific">Paracoccus stylophorae</name>
    <dbReference type="NCBI Taxonomy" id="659350"/>
    <lineage>
        <taxon>Bacteria</taxon>
        <taxon>Pseudomonadati</taxon>
        <taxon>Pseudomonadota</taxon>
        <taxon>Alphaproteobacteria</taxon>
        <taxon>Rhodobacterales</taxon>
        <taxon>Paracoccaceae</taxon>
        <taxon>Paracoccus</taxon>
    </lineage>
</organism>
<feature type="region of interest" description="Disordered" evidence="1">
    <location>
        <begin position="169"/>
        <end position="189"/>
    </location>
</feature>
<keyword evidence="3" id="KW-1185">Reference proteome</keyword>
<dbReference type="InterPro" id="IPR027417">
    <property type="entry name" value="P-loop_NTPase"/>
</dbReference>
<proteinExistence type="predicted"/>
<dbReference type="RefSeq" id="WP_272859409.1">
    <property type="nucleotide sequence ID" value="NZ_CP067134.1"/>
</dbReference>
<reference evidence="2 3" key="1">
    <citation type="submission" date="2021-01" db="EMBL/GenBank/DDBJ databases">
        <title>Biogeographic distribution of Paracoccus.</title>
        <authorList>
            <person name="Hollensteiner J."/>
            <person name="Leineberger J."/>
            <person name="Brinkhoff T."/>
            <person name="Daniel R."/>
        </authorList>
    </citation>
    <scope>NUCLEOTIDE SEQUENCE [LARGE SCALE GENOMIC DNA]</scope>
    <source>
        <strain evidence="2 3">LMG25392</strain>
    </source>
</reference>
<dbReference type="Proteomes" id="UP001218412">
    <property type="component" value="Chromosome"/>
</dbReference>
<feature type="compositionally biased region" description="Basic and acidic residues" evidence="1">
    <location>
        <begin position="180"/>
        <end position="189"/>
    </location>
</feature>
<accession>A0ABY7SWI8</accession>
<evidence type="ECO:0000313" key="3">
    <source>
        <dbReference type="Proteomes" id="UP001218412"/>
    </source>
</evidence>
<dbReference type="Pfam" id="PF03567">
    <property type="entry name" value="Sulfotransfer_2"/>
    <property type="match status" value="1"/>
</dbReference>
<gene>
    <name evidence="2" type="ORF">JHW45_02565</name>
</gene>
<sequence>MIVSHRHRYVFVHIPKTGGTSLTLALEARVGRDDIILSDTPKGRNRRRRARGAAARGRLWKHSTLADIEGLVDPAIFDDYLLFTLIRNPWDRAISYYRWLRVQHFDHPSVALARRMDFADFLRDPRTQAQLAVPSAHYLTDGTGRERPALYLRLDRLQTDLPALESHLGFPLNPLPHENPSPRDGDRPVHDAETAAIVARAAAADVARFGWRFDAG</sequence>
<dbReference type="SUPFAM" id="SSF52540">
    <property type="entry name" value="P-loop containing nucleoside triphosphate hydrolases"/>
    <property type="match status" value="1"/>
</dbReference>
<dbReference type="InterPro" id="IPR005331">
    <property type="entry name" value="Sulfotransferase"/>
</dbReference>
<evidence type="ECO:0000256" key="1">
    <source>
        <dbReference type="SAM" id="MobiDB-lite"/>
    </source>
</evidence>
<name>A0ABY7SWI8_9RHOB</name>
<dbReference type="EMBL" id="CP067134">
    <property type="protein sequence ID" value="WCR11306.1"/>
    <property type="molecule type" value="Genomic_DNA"/>
</dbReference>
<evidence type="ECO:0000313" key="2">
    <source>
        <dbReference type="EMBL" id="WCR11306.1"/>
    </source>
</evidence>
<dbReference type="Gene3D" id="3.40.50.300">
    <property type="entry name" value="P-loop containing nucleotide triphosphate hydrolases"/>
    <property type="match status" value="1"/>
</dbReference>